<evidence type="ECO:0000256" key="13">
    <source>
        <dbReference type="RuleBase" id="RU362091"/>
    </source>
</evidence>
<feature type="transmembrane region" description="Helical" evidence="14">
    <location>
        <begin position="186"/>
        <end position="206"/>
    </location>
</feature>
<dbReference type="GO" id="GO:0005886">
    <property type="term" value="C:plasma membrane"/>
    <property type="evidence" value="ECO:0007669"/>
    <property type="project" value="UniProtKB-SubCell"/>
</dbReference>
<dbReference type="Proteomes" id="UP001151081">
    <property type="component" value="Unassembled WGS sequence"/>
</dbReference>
<evidence type="ECO:0000256" key="5">
    <source>
        <dbReference type="ARBA" id="ARBA00022692"/>
    </source>
</evidence>
<dbReference type="PANTHER" id="PTHR48086:SF3">
    <property type="entry name" value="SODIUM_PROLINE SYMPORTER"/>
    <property type="match status" value="1"/>
</dbReference>
<dbReference type="GO" id="GO:0006814">
    <property type="term" value="P:sodium ion transport"/>
    <property type="evidence" value="ECO:0007669"/>
    <property type="project" value="UniProtKB-KW"/>
</dbReference>
<dbReference type="CDD" id="cd10322">
    <property type="entry name" value="SLC5sbd"/>
    <property type="match status" value="1"/>
</dbReference>
<dbReference type="InterPro" id="IPR050277">
    <property type="entry name" value="Sodium:Solute_Symporter"/>
</dbReference>
<evidence type="ECO:0000256" key="8">
    <source>
        <dbReference type="ARBA" id="ARBA00023053"/>
    </source>
</evidence>
<name>A0A9X3X3N4_9BACT</name>
<comment type="caution">
    <text evidence="15">The sequence shown here is derived from an EMBL/GenBank/DDBJ whole genome shotgun (WGS) entry which is preliminary data.</text>
</comment>
<evidence type="ECO:0000256" key="14">
    <source>
        <dbReference type="SAM" id="Phobius"/>
    </source>
</evidence>
<keyword evidence="10 14" id="KW-0472">Membrane</keyword>
<evidence type="ECO:0000313" key="15">
    <source>
        <dbReference type="EMBL" id="MDC3983652.1"/>
    </source>
</evidence>
<keyword evidence="11" id="KW-0739">Sodium transport</keyword>
<keyword evidence="5 14" id="KW-0812">Transmembrane</keyword>
<dbReference type="GO" id="GO:0015293">
    <property type="term" value="F:symporter activity"/>
    <property type="evidence" value="ECO:0007669"/>
    <property type="project" value="UniProtKB-KW"/>
</dbReference>
<dbReference type="Pfam" id="PF00474">
    <property type="entry name" value="SSF"/>
    <property type="match status" value="2"/>
</dbReference>
<comment type="subcellular location">
    <subcellularLocation>
        <location evidence="1">Cell membrane</location>
        <topology evidence="1">Multi-pass membrane protein</topology>
    </subcellularLocation>
</comment>
<comment type="similarity">
    <text evidence="2 13">Belongs to the sodium:solute symporter (SSF) (TC 2.A.21) family.</text>
</comment>
<organism evidence="15 16">
    <name type="scientific">Polyangium jinanense</name>
    <dbReference type="NCBI Taxonomy" id="2829994"/>
    <lineage>
        <taxon>Bacteria</taxon>
        <taxon>Pseudomonadati</taxon>
        <taxon>Myxococcota</taxon>
        <taxon>Polyangia</taxon>
        <taxon>Polyangiales</taxon>
        <taxon>Polyangiaceae</taxon>
        <taxon>Polyangium</taxon>
    </lineage>
</organism>
<evidence type="ECO:0000256" key="3">
    <source>
        <dbReference type="ARBA" id="ARBA00022448"/>
    </source>
</evidence>
<feature type="transmembrane region" description="Helical" evidence="14">
    <location>
        <begin position="356"/>
        <end position="373"/>
    </location>
</feature>
<feature type="transmembrane region" description="Helical" evidence="14">
    <location>
        <begin position="259"/>
        <end position="281"/>
    </location>
</feature>
<sequence>MSPDRLVTLFVVAGYLLALILAGAYVTRRSKGFSDYVTGGGKIPAWMLALSFMANFVSSNSFVGHAGKSHEVGLGWCVVAGFLVVACALSFHLFAPRFAEFARTNGALTLPDFFERRFGSRPLAVFVQWIVVVTTLLYVLAVLRGTALVVASGLGLSYSAALLVVYLVTIVYCLLGGLWADVLTDVVQSVVLLAGAVLLFVAVVSATPDPAAPAPPPLRPLSIAQLVAVGLSGAVKLVADPKQVMVFYAFGDAAQARRFRHFAPLLLALVLACLFPVGYLARSLVPLVRDVDEVVPRLVFERGLLGAAFGPVFLVALLAASMSSLDSALLIVASCLEKHVVAPLARREPSERRTRVILFLVATLVFALSFRPLGDIVSLSTLAGALLGASLLPILCVGLFVDAPIPPRVALVSLTFGLLGALAGKLGPKALGLRSPWLQDIFVGLLLATLPLVVHWVRRPRAPVSVPG</sequence>
<feature type="transmembrane region" description="Helical" evidence="14">
    <location>
        <begin position="379"/>
        <end position="401"/>
    </location>
</feature>
<keyword evidence="8" id="KW-0915">Sodium</keyword>
<keyword evidence="9" id="KW-0406">Ion transport</keyword>
<keyword evidence="3" id="KW-0813">Transport</keyword>
<dbReference type="AlphaFoldDB" id="A0A9X3X3N4"/>
<comment type="catalytic activity">
    <reaction evidence="12">
        <text>L-proline(in) + Na(+)(in) = L-proline(out) + Na(+)(out)</text>
        <dbReference type="Rhea" id="RHEA:28967"/>
        <dbReference type="ChEBI" id="CHEBI:29101"/>
        <dbReference type="ChEBI" id="CHEBI:60039"/>
    </reaction>
</comment>
<gene>
    <name evidence="15" type="ORF">KEG57_24300</name>
</gene>
<evidence type="ECO:0000256" key="9">
    <source>
        <dbReference type="ARBA" id="ARBA00023065"/>
    </source>
</evidence>
<feature type="transmembrane region" description="Helical" evidence="14">
    <location>
        <begin position="437"/>
        <end position="457"/>
    </location>
</feature>
<feature type="transmembrane region" description="Helical" evidence="14">
    <location>
        <begin position="408"/>
        <end position="425"/>
    </location>
</feature>
<dbReference type="EMBL" id="JAGTJJ010000015">
    <property type="protein sequence ID" value="MDC3983652.1"/>
    <property type="molecule type" value="Genomic_DNA"/>
</dbReference>
<accession>A0A9X3X3N4</accession>
<dbReference type="PANTHER" id="PTHR48086">
    <property type="entry name" value="SODIUM/PROLINE SYMPORTER-RELATED"/>
    <property type="match status" value="1"/>
</dbReference>
<evidence type="ECO:0000256" key="4">
    <source>
        <dbReference type="ARBA" id="ARBA00022475"/>
    </source>
</evidence>
<proteinExistence type="inferred from homology"/>
<feature type="transmembrane region" description="Helical" evidence="14">
    <location>
        <begin position="6"/>
        <end position="26"/>
    </location>
</feature>
<evidence type="ECO:0000256" key="1">
    <source>
        <dbReference type="ARBA" id="ARBA00004651"/>
    </source>
</evidence>
<dbReference type="InterPro" id="IPR038377">
    <property type="entry name" value="Na/Glc_symporter_sf"/>
</dbReference>
<evidence type="ECO:0000256" key="11">
    <source>
        <dbReference type="ARBA" id="ARBA00023201"/>
    </source>
</evidence>
<evidence type="ECO:0000313" key="16">
    <source>
        <dbReference type="Proteomes" id="UP001151081"/>
    </source>
</evidence>
<feature type="transmembrane region" description="Helical" evidence="14">
    <location>
        <begin position="312"/>
        <end position="336"/>
    </location>
</feature>
<keyword evidence="4" id="KW-1003">Cell membrane</keyword>
<evidence type="ECO:0000256" key="12">
    <source>
        <dbReference type="ARBA" id="ARBA00033708"/>
    </source>
</evidence>
<dbReference type="PROSITE" id="PS50283">
    <property type="entry name" value="NA_SOLUT_SYMP_3"/>
    <property type="match status" value="1"/>
</dbReference>
<feature type="transmembrane region" description="Helical" evidence="14">
    <location>
        <begin position="218"/>
        <end position="239"/>
    </location>
</feature>
<feature type="transmembrane region" description="Helical" evidence="14">
    <location>
        <begin position="46"/>
        <end position="67"/>
    </location>
</feature>
<dbReference type="Gene3D" id="1.20.1730.10">
    <property type="entry name" value="Sodium/glucose cotransporter"/>
    <property type="match status" value="1"/>
</dbReference>
<keyword evidence="16" id="KW-1185">Reference proteome</keyword>
<evidence type="ECO:0000256" key="6">
    <source>
        <dbReference type="ARBA" id="ARBA00022847"/>
    </source>
</evidence>
<feature type="transmembrane region" description="Helical" evidence="14">
    <location>
        <begin position="155"/>
        <end position="179"/>
    </location>
</feature>
<feature type="transmembrane region" description="Helical" evidence="14">
    <location>
        <begin position="123"/>
        <end position="143"/>
    </location>
</feature>
<keyword evidence="6" id="KW-0769">Symport</keyword>
<feature type="transmembrane region" description="Helical" evidence="14">
    <location>
        <begin position="73"/>
        <end position="95"/>
    </location>
</feature>
<dbReference type="InterPro" id="IPR001734">
    <property type="entry name" value="Na/solute_symporter"/>
</dbReference>
<evidence type="ECO:0000256" key="7">
    <source>
        <dbReference type="ARBA" id="ARBA00022989"/>
    </source>
</evidence>
<protein>
    <submittedName>
        <fullName evidence="15">Sodium:solute symporter family protein</fullName>
    </submittedName>
</protein>
<keyword evidence="7 14" id="KW-1133">Transmembrane helix</keyword>
<evidence type="ECO:0000256" key="2">
    <source>
        <dbReference type="ARBA" id="ARBA00006434"/>
    </source>
</evidence>
<reference evidence="15 16" key="1">
    <citation type="submission" date="2021-04" db="EMBL/GenBank/DDBJ databases">
        <title>Genome analysis of Polyangium sp.</title>
        <authorList>
            <person name="Li Y."/>
            <person name="Wang J."/>
        </authorList>
    </citation>
    <scope>NUCLEOTIDE SEQUENCE [LARGE SCALE GENOMIC DNA]</scope>
    <source>
        <strain evidence="15 16">SDU14</strain>
    </source>
</reference>
<evidence type="ECO:0000256" key="10">
    <source>
        <dbReference type="ARBA" id="ARBA00023136"/>
    </source>
</evidence>
<dbReference type="RefSeq" id="WP_272423369.1">
    <property type="nucleotide sequence ID" value="NZ_JAGTJJ010000015.1"/>
</dbReference>